<evidence type="ECO:0000313" key="14">
    <source>
        <dbReference type="Proteomes" id="UP000709336"/>
    </source>
</evidence>
<keyword evidence="8 11" id="KW-0472">Membrane</keyword>
<organism evidence="13 14">
    <name type="scientific">Alteromonas ponticola</name>
    <dbReference type="NCBI Taxonomy" id="2720613"/>
    <lineage>
        <taxon>Bacteria</taxon>
        <taxon>Pseudomonadati</taxon>
        <taxon>Pseudomonadota</taxon>
        <taxon>Gammaproteobacteria</taxon>
        <taxon>Alteromonadales</taxon>
        <taxon>Alteromonadaceae</taxon>
        <taxon>Alteromonas/Salinimonas group</taxon>
        <taxon>Alteromonas</taxon>
    </lineage>
</organism>
<evidence type="ECO:0000256" key="9">
    <source>
        <dbReference type="ARBA" id="ARBA00025772"/>
    </source>
</evidence>
<proteinExistence type="inferred from homology"/>
<evidence type="ECO:0000256" key="4">
    <source>
        <dbReference type="ARBA" id="ARBA00022481"/>
    </source>
</evidence>
<gene>
    <name evidence="13" type="ORF">HCJ96_02810</name>
</gene>
<feature type="domain" description="General secretion pathway GspH" evidence="12">
    <location>
        <begin position="47"/>
        <end position="153"/>
    </location>
</feature>
<evidence type="ECO:0000256" key="6">
    <source>
        <dbReference type="ARBA" id="ARBA00022692"/>
    </source>
</evidence>
<evidence type="ECO:0000256" key="5">
    <source>
        <dbReference type="ARBA" id="ARBA00022519"/>
    </source>
</evidence>
<dbReference type="InterPro" id="IPR045584">
    <property type="entry name" value="Pilin-like"/>
</dbReference>
<keyword evidence="7 11" id="KW-1133">Transmembrane helix</keyword>
<evidence type="ECO:0000256" key="1">
    <source>
        <dbReference type="ARBA" id="ARBA00004377"/>
    </source>
</evidence>
<dbReference type="InterPro" id="IPR022346">
    <property type="entry name" value="T2SS_GspH"/>
</dbReference>
<keyword evidence="6 11" id="KW-0812">Transmembrane</keyword>
<keyword evidence="14" id="KW-1185">Reference proteome</keyword>
<sequence length="170" mass="18362">MEKQGYTLVQVMVVVSIISILLTAGMPSFTDFQQRQHLQQILLNAHRLFNEARQLAILNKNTVTVVVEASDNWCIGATKEAMCDCHQVASCSLNDRPMQVSGTHTGIKLADTRKQAIAKVMFAGGYGTAYGSATTLTFTSNIGVGKVVINNLGRVRLCADNSTSIGLPQC</sequence>
<keyword evidence="5" id="KW-0997">Cell inner membrane</keyword>
<dbReference type="Gene3D" id="3.30.700.10">
    <property type="entry name" value="Glycoprotein, Type 4 Pilin"/>
    <property type="match status" value="1"/>
</dbReference>
<comment type="caution">
    <text evidence="13">The sequence shown here is derived from an EMBL/GenBank/DDBJ whole genome shotgun (WGS) entry which is preliminary data.</text>
</comment>
<dbReference type="RefSeq" id="WP_169209532.1">
    <property type="nucleotide sequence ID" value="NZ_JAATNW010000002.1"/>
</dbReference>
<evidence type="ECO:0000256" key="7">
    <source>
        <dbReference type="ARBA" id="ARBA00022989"/>
    </source>
</evidence>
<feature type="transmembrane region" description="Helical" evidence="11">
    <location>
        <begin position="6"/>
        <end position="26"/>
    </location>
</feature>
<accession>A0ABX1QXH7</accession>
<keyword evidence="4" id="KW-0488">Methylation</keyword>
<dbReference type="SUPFAM" id="SSF54523">
    <property type="entry name" value="Pili subunits"/>
    <property type="match status" value="1"/>
</dbReference>
<keyword evidence="3" id="KW-1003">Cell membrane</keyword>
<evidence type="ECO:0000256" key="11">
    <source>
        <dbReference type="SAM" id="Phobius"/>
    </source>
</evidence>
<dbReference type="Pfam" id="PF12019">
    <property type="entry name" value="GspH"/>
    <property type="match status" value="1"/>
</dbReference>
<evidence type="ECO:0000313" key="13">
    <source>
        <dbReference type="EMBL" id="NMH58952.1"/>
    </source>
</evidence>
<comment type="similarity">
    <text evidence="9">Belongs to the GSP H family.</text>
</comment>
<name>A0ABX1QXH7_9ALTE</name>
<dbReference type="Proteomes" id="UP000709336">
    <property type="component" value="Unassembled WGS sequence"/>
</dbReference>
<reference evidence="13 14" key="1">
    <citation type="submission" date="2020-03" db="EMBL/GenBank/DDBJ databases">
        <title>Alteromonas ponticola sp. nov., isolated from seawater.</title>
        <authorList>
            <person name="Yoon J.-H."/>
            <person name="Kim Y.-O."/>
        </authorList>
    </citation>
    <scope>NUCLEOTIDE SEQUENCE [LARGE SCALE GENOMIC DNA]</scope>
    <source>
        <strain evidence="13 14">MYP5</strain>
    </source>
</reference>
<evidence type="ECO:0000256" key="3">
    <source>
        <dbReference type="ARBA" id="ARBA00022475"/>
    </source>
</evidence>
<protein>
    <recommendedName>
        <fullName evidence="2">Type II secretion system protein H</fullName>
    </recommendedName>
    <alternativeName>
        <fullName evidence="10">General secretion pathway protein H</fullName>
    </alternativeName>
</protein>
<dbReference type="EMBL" id="JAATNW010000002">
    <property type="protein sequence ID" value="NMH58952.1"/>
    <property type="molecule type" value="Genomic_DNA"/>
</dbReference>
<evidence type="ECO:0000256" key="8">
    <source>
        <dbReference type="ARBA" id="ARBA00023136"/>
    </source>
</evidence>
<evidence type="ECO:0000256" key="10">
    <source>
        <dbReference type="ARBA" id="ARBA00030775"/>
    </source>
</evidence>
<evidence type="ECO:0000259" key="12">
    <source>
        <dbReference type="Pfam" id="PF12019"/>
    </source>
</evidence>
<evidence type="ECO:0000256" key="2">
    <source>
        <dbReference type="ARBA" id="ARBA00021549"/>
    </source>
</evidence>
<comment type="subcellular location">
    <subcellularLocation>
        <location evidence="1">Cell inner membrane</location>
        <topology evidence="1">Single-pass membrane protein</topology>
    </subcellularLocation>
</comment>